<dbReference type="RefSeq" id="WP_209023881.1">
    <property type="nucleotide sequence ID" value="NZ_JAATIT010000007.1"/>
</dbReference>
<organism evidence="2 3">
    <name type="scientific">Sphingopyxis italica</name>
    <dbReference type="NCBI Taxonomy" id="1129133"/>
    <lineage>
        <taxon>Bacteria</taxon>
        <taxon>Pseudomonadati</taxon>
        <taxon>Pseudomonadota</taxon>
        <taxon>Alphaproteobacteria</taxon>
        <taxon>Sphingomonadales</taxon>
        <taxon>Sphingomonadaceae</taxon>
        <taxon>Sphingopyxis</taxon>
    </lineage>
</organism>
<dbReference type="Proteomes" id="UP000535078">
    <property type="component" value="Unassembled WGS sequence"/>
</dbReference>
<feature type="chain" id="PRO_5031413613" evidence="1">
    <location>
        <begin position="29"/>
        <end position="161"/>
    </location>
</feature>
<name>A0A7X6BA55_9SPHN</name>
<comment type="caution">
    <text evidence="2">The sequence shown here is derived from an EMBL/GenBank/DDBJ whole genome shotgun (WGS) entry which is preliminary data.</text>
</comment>
<dbReference type="EMBL" id="JAATIT010000007">
    <property type="protein sequence ID" value="NJB91520.1"/>
    <property type="molecule type" value="Genomic_DNA"/>
</dbReference>
<sequence>MKNQALFALLAAVLAPLSVAAFTPEAYAKPVYVGVDGGNIAVSGYDAVSYFEGDGVPVKGDAAFAVEHDGAIYHFASAGHAAKFRADPAAFMPRYGGHCAWAMSRGYLATGDPLAYAIVDGKLYLNFNQEVKAKWDMDRAGHIAAAEKNWAAMPDDAKFGE</sequence>
<evidence type="ECO:0000313" key="2">
    <source>
        <dbReference type="EMBL" id="NJB91520.1"/>
    </source>
</evidence>
<feature type="signal peptide" evidence="1">
    <location>
        <begin position="1"/>
        <end position="28"/>
    </location>
</feature>
<keyword evidence="1" id="KW-0732">Signal</keyword>
<protein>
    <submittedName>
        <fullName evidence="2">YHS domain-containing protein</fullName>
    </submittedName>
</protein>
<evidence type="ECO:0000313" key="3">
    <source>
        <dbReference type="Proteomes" id="UP000535078"/>
    </source>
</evidence>
<accession>A0A7X6BA55</accession>
<keyword evidence="3" id="KW-1185">Reference proteome</keyword>
<proteinExistence type="predicted"/>
<dbReference type="AlphaFoldDB" id="A0A7X6BA55"/>
<reference evidence="2 3" key="1">
    <citation type="submission" date="2020-03" db="EMBL/GenBank/DDBJ databases">
        <title>Genomic Encyclopedia of Type Strains, Phase IV (KMG-IV): sequencing the most valuable type-strain genomes for metagenomic binning, comparative biology and taxonomic classification.</title>
        <authorList>
            <person name="Goeker M."/>
        </authorList>
    </citation>
    <scope>NUCLEOTIDE SEQUENCE [LARGE SCALE GENOMIC DNA]</scope>
    <source>
        <strain evidence="2 3">DSM 25229</strain>
    </source>
</reference>
<dbReference type="NCBIfam" id="NF041384">
    <property type="entry name" value="YHS_seleno_dom"/>
    <property type="match status" value="1"/>
</dbReference>
<gene>
    <name evidence="2" type="ORF">GGR90_003732</name>
</gene>
<evidence type="ECO:0000256" key="1">
    <source>
        <dbReference type="SAM" id="SignalP"/>
    </source>
</evidence>